<evidence type="ECO:0000256" key="2">
    <source>
        <dbReference type="ARBA" id="ARBA00009592"/>
    </source>
</evidence>
<dbReference type="STRING" id="74649.A0A2P6QTE8"/>
<accession>A0A2P6QTE8</accession>
<evidence type="ECO:0000256" key="11">
    <source>
        <dbReference type="SAM" id="Phobius"/>
    </source>
</evidence>
<dbReference type="Pfam" id="PF13855">
    <property type="entry name" value="LRR_8"/>
    <property type="match status" value="1"/>
</dbReference>
<evidence type="ECO:0000256" key="8">
    <source>
        <dbReference type="ARBA" id="ARBA00023136"/>
    </source>
</evidence>
<comment type="subcellular location">
    <subcellularLocation>
        <location evidence="1">Cell membrane</location>
        <topology evidence="1">Single-pass type I membrane protein</topology>
    </subcellularLocation>
</comment>
<evidence type="ECO:0000256" key="1">
    <source>
        <dbReference type="ARBA" id="ARBA00004251"/>
    </source>
</evidence>
<evidence type="ECO:0000256" key="6">
    <source>
        <dbReference type="ARBA" id="ARBA00022737"/>
    </source>
</evidence>
<dbReference type="Gene3D" id="3.80.10.10">
    <property type="entry name" value="Ribonuclease Inhibitor"/>
    <property type="match status" value="1"/>
</dbReference>
<evidence type="ECO:0000313" key="12">
    <source>
        <dbReference type="EMBL" id="PRQ37461.1"/>
    </source>
</evidence>
<dbReference type="PANTHER" id="PTHR27004">
    <property type="entry name" value="RECEPTOR-LIKE PROTEIN 12 ISOFORM X1"/>
    <property type="match status" value="1"/>
</dbReference>
<dbReference type="Proteomes" id="UP000238479">
    <property type="component" value="Chromosome 4"/>
</dbReference>
<keyword evidence="6" id="KW-0677">Repeat</keyword>
<keyword evidence="7 11" id="KW-1133">Transmembrane helix</keyword>
<dbReference type="PRINTS" id="PR00019">
    <property type="entry name" value="LEURICHRPT"/>
</dbReference>
<keyword evidence="13" id="KW-1185">Reference proteome</keyword>
<protein>
    <submittedName>
        <fullName evidence="12">Putative leucine-rich repeat domain, L domain-containing protein</fullName>
    </submittedName>
</protein>
<keyword evidence="9" id="KW-0675">Receptor</keyword>
<dbReference type="InterPro" id="IPR001611">
    <property type="entry name" value="Leu-rich_rpt"/>
</dbReference>
<dbReference type="PANTHER" id="PTHR27004:SF435">
    <property type="entry name" value="LEUCINE-RICH REPEAT-CONTAINING N-TERMINAL PLANT-TYPE DOMAIN-CONTAINING PROTEIN"/>
    <property type="match status" value="1"/>
</dbReference>
<dbReference type="SUPFAM" id="SSF52058">
    <property type="entry name" value="L domain-like"/>
    <property type="match status" value="1"/>
</dbReference>
<evidence type="ECO:0000256" key="9">
    <source>
        <dbReference type="ARBA" id="ARBA00023170"/>
    </source>
</evidence>
<name>A0A2P6QTE8_ROSCH</name>
<proteinExistence type="inferred from homology"/>
<gene>
    <name evidence="12" type="ORF">RchiOBHm_Chr4g0402841</name>
</gene>
<comment type="caution">
    <text evidence="12">The sequence shown here is derived from an EMBL/GenBank/DDBJ whole genome shotgun (WGS) entry which is preliminary data.</text>
</comment>
<evidence type="ECO:0000256" key="4">
    <source>
        <dbReference type="ARBA" id="ARBA00022614"/>
    </source>
</evidence>
<dbReference type="OMA" id="YMVQEEF"/>
<keyword evidence="3" id="KW-1003">Cell membrane</keyword>
<keyword evidence="5 11" id="KW-0812">Transmembrane</keyword>
<evidence type="ECO:0000256" key="5">
    <source>
        <dbReference type="ARBA" id="ARBA00022692"/>
    </source>
</evidence>
<dbReference type="InterPro" id="IPR032675">
    <property type="entry name" value="LRR_dom_sf"/>
</dbReference>
<feature type="transmembrane region" description="Helical" evidence="11">
    <location>
        <begin position="278"/>
        <end position="299"/>
    </location>
</feature>
<dbReference type="AlphaFoldDB" id="A0A2P6QTE8"/>
<dbReference type="EMBL" id="PDCK01000042">
    <property type="protein sequence ID" value="PRQ37461.1"/>
    <property type="molecule type" value="Genomic_DNA"/>
</dbReference>
<evidence type="ECO:0000256" key="7">
    <source>
        <dbReference type="ARBA" id="ARBA00022989"/>
    </source>
</evidence>
<organism evidence="12 13">
    <name type="scientific">Rosa chinensis</name>
    <name type="common">China rose</name>
    <dbReference type="NCBI Taxonomy" id="74649"/>
    <lineage>
        <taxon>Eukaryota</taxon>
        <taxon>Viridiplantae</taxon>
        <taxon>Streptophyta</taxon>
        <taxon>Embryophyta</taxon>
        <taxon>Tracheophyta</taxon>
        <taxon>Spermatophyta</taxon>
        <taxon>Magnoliopsida</taxon>
        <taxon>eudicotyledons</taxon>
        <taxon>Gunneridae</taxon>
        <taxon>Pentapetalae</taxon>
        <taxon>rosids</taxon>
        <taxon>fabids</taxon>
        <taxon>Rosales</taxon>
        <taxon>Rosaceae</taxon>
        <taxon>Rosoideae</taxon>
        <taxon>Rosoideae incertae sedis</taxon>
        <taxon>Rosa</taxon>
    </lineage>
</organism>
<dbReference type="FunFam" id="3.80.10.10:FF:000111">
    <property type="entry name" value="LRR receptor-like serine/threonine-protein kinase ERECTA"/>
    <property type="match status" value="1"/>
</dbReference>
<keyword evidence="10" id="KW-0325">Glycoprotein</keyword>
<dbReference type="Gramene" id="PRQ37461">
    <property type="protein sequence ID" value="PRQ37461"/>
    <property type="gene ID" value="RchiOBHm_Chr4g0402841"/>
</dbReference>
<sequence length="340" mass="38493">MEGQVPKSLASCTSLEILNLGSNQISDTFPCLLMKISTLSVLVLRSNKFHGGIECSEIYGTWQRLQVIDLAHNFFSGGISGISLPSSLTKISNIYWSEFRQLNDLPPETIGHEYFDKYFEEAITVTSKGLNMKLVKIMAAFTLIDLSCNKFNGSIPEYSEIYESLQVFNLSNNDFTGEIPSSFGDMLQLESLDLSQNHLSGKIPQKLAELTFLSFLNLSNNQLVGNIPTGPQFSTFSKASFLGNKGLWGFPLDNMVVLSPPRSHGIPPKSAHKIDWDLIDIEIGFVFGLGIAIGSLFFCKRWRKWYYRVMYNIVLMIFPQLDQRIGNHRRHVYIAPRWRR</sequence>
<evidence type="ECO:0000256" key="10">
    <source>
        <dbReference type="ARBA" id="ARBA00023180"/>
    </source>
</evidence>
<evidence type="ECO:0000313" key="13">
    <source>
        <dbReference type="Proteomes" id="UP000238479"/>
    </source>
</evidence>
<keyword evidence="4" id="KW-0433">Leucine-rich repeat</keyword>
<dbReference type="Pfam" id="PF13516">
    <property type="entry name" value="LRR_6"/>
    <property type="match status" value="1"/>
</dbReference>
<evidence type="ECO:0000256" key="3">
    <source>
        <dbReference type="ARBA" id="ARBA00022475"/>
    </source>
</evidence>
<reference evidence="12 13" key="1">
    <citation type="journal article" date="2018" name="Nat. Genet.">
        <title>The Rosa genome provides new insights in the design of modern roses.</title>
        <authorList>
            <person name="Bendahmane M."/>
        </authorList>
    </citation>
    <scope>NUCLEOTIDE SEQUENCE [LARGE SCALE GENOMIC DNA]</scope>
    <source>
        <strain evidence="13">cv. Old Blush</strain>
    </source>
</reference>
<comment type="similarity">
    <text evidence="2">Belongs to the RLP family.</text>
</comment>
<dbReference type="GO" id="GO:0005886">
    <property type="term" value="C:plasma membrane"/>
    <property type="evidence" value="ECO:0007669"/>
    <property type="project" value="UniProtKB-SubCell"/>
</dbReference>
<keyword evidence="8 11" id="KW-0472">Membrane</keyword>